<dbReference type="EMBL" id="JBEPMO010000024">
    <property type="protein sequence ID" value="MET3732929.1"/>
    <property type="molecule type" value="Genomic_DNA"/>
</dbReference>
<keyword evidence="6" id="KW-1185">Reference proteome</keyword>
<dbReference type="InterPro" id="IPR015422">
    <property type="entry name" value="PyrdxlP-dep_Trfase_small"/>
</dbReference>
<organism evidence="5 6">
    <name type="scientific">Moheibacter stercoris</name>
    <dbReference type="NCBI Taxonomy" id="1628251"/>
    <lineage>
        <taxon>Bacteria</taxon>
        <taxon>Pseudomonadati</taxon>
        <taxon>Bacteroidota</taxon>
        <taxon>Flavobacteriia</taxon>
        <taxon>Flavobacteriales</taxon>
        <taxon>Weeksellaceae</taxon>
        <taxon>Moheibacter</taxon>
    </lineage>
</organism>
<dbReference type="PROSITE" id="PS00868">
    <property type="entry name" value="CYS_MET_METAB_PP"/>
    <property type="match status" value="1"/>
</dbReference>
<evidence type="ECO:0000313" key="6">
    <source>
        <dbReference type="Proteomes" id="UP001549146"/>
    </source>
</evidence>
<name>A0ABV2LWJ3_9FLAO</name>
<comment type="cofactor">
    <cofactor evidence="1 4">
        <name>pyridoxal 5'-phosphate</name>
        <dbReference type="ChEBI" id="CHEBI:597326"/>
    </cofactor>
</comment>
<proteinExistence type="inferred from homology"/>
<gene>
    <name evidence="5" type="ORF">ABID46_002521</name>
</gene>
<dbReference type="CDD" id="cd00614">
    <property type="entry name" value="CGS_like"/>
    <property type="match status" value="1"/>
</dbReference>
<dbReference type="InterPro" id="IPR000277">
    <property type="entry name" value="Cys/Met-Metab_PyrdxlP-dep_enz"/>
</dbReference>
<evidence type="ECO:0000256" key="4">
    <source>
        <dbReference type="RuleBase" id="RU362118"/>
    </source>
</evidence>
<sequence length="389" mass="42715">MSRITEILESIPVDPLTGSISVPIYQTSTFVQEAPGINKGFDYARSNNPTRLALENIVAQMEMGHKGFAFATGLAAIDAVVKLLESGDEIIAVDDIYGGAYRLFTQIYQKFGIKVHYVDTTQAENILEFINDKTKLIWLESPTNPTLKISDIQKISEIAHSFGALVVVDNTFASPIAQLPLELGADIVVHSATKYIAGHSDLVAGLVITKTPELSEKIKFIQNASGAILGPWDCFLVIRGIESLDLRVRQQSENAKIIANFLMNREEIDKVYYPGLTTHTNHEIAQKQQNGLFGGVISFSLKKDSIDAANQFVTQTKLFKLAESLGGVKSLISHPAQMTHASVPREKRISSGIQDSLIRLSVGIEDPLDLVQDLEKALLSIDQKIKEII</sequence>
<dbReference type="InterPro" id="IPR015424">
    <property type="entry name" value="PyrdxlP-dep_Trfase"/>
</dbReference>
<dbReference type="PIRSF" id="PIRSF001434">
    <property type="entry name" value="CGS"/>
    <property type="match status" value="1"/>
</dbReference>
<dbReference type="GO" id="GO:0047804">
    <property type="term" value="F:cysteine-S-conjugate beta-lyase activity"/>
    <property type="evidence" value="ECO:0007669"/>
    <property type="project" value="UniProtKB-EC"/>
</dbReference>
<dbReference type="InterPro" id="IPR015421">
    <property type="entry name" value="PyrdxlP-dep_Trfase_major"/>
</dbReference>
<evidence type="ECO:0000256" key="2">
    <source>
        <dbReference type="ARBA" id="ARBA00009077"/>
    </source>
</evidence>
<comment type="similarity">
    <text evidence="2 4">Belongs to the trans-sulfuration enzymes family.</text>
</comment>
<dbReference type="SUPFAM" id="SSF53383">
    <property type="entry name" value="PLP-dependent transferases"/>
    <property type="match status" value="1"/>
</dbReference>
<dbReference type="InterPro" id="IPR054542">
    <property type="entry name" value="Cys_met_metab_PP"/>
</dbReference>
<dbReference type="EC" id="4.4.1.13" evidence="5"/>
<evidence type="ECO:0000256" key="3">
    <source>
        <dbReference type="ARBA" id="ARBA00022898"/>
    </source>
</evidence>
<accession>A0ABV2LWJ3</accession>
<comment type="caution">
    <text evidence="5">The sequence shown here is derived from an EMBL/GenBank/DDBJ whole genome shotgun (WGS) entry which is preliminary data.</text>
</comment>
<reference evidence="5 6" key="1">
    <citation type="submission" date="2024-06" db="EMBL/GenBank/DDBJ databases">
        <title>Genomic Encyclopedia of Type Strains, Phase IV (KMG-IV): sequencing the most valuable type-strain genomes for metagenomic binning, comparative biology and taxonomic classification.</title>
        <authorList>
            <person name="Goeker M."/>
        </authorList>
    </citation>
    <scope>NUCLEOTIDE SEQUENCE [LARGE SCALE GENOMIC DNA]</scope>
    <source>
        <strain evidence="5 6">DSM 29388</strain>
    </source>
</reference>
<dbReference type="RefSeq" id="WP_354510615.1">
    <property type="nucleotide sequence ID" value="NZ_JBEPMO010000024.1"/>
</dbReference>
<dbReference type="Gene3D" id="3.90.1150.10">
    <property type="entry name" value="Aspartate Aminotransferase, domain 1"/>
    <property type="match status" value="1"/>
</dbReference>
<evidence type="ECO:0000313" key="5">
    <source>
        <dbReference type="EMBL" id="MET3732929.1"/>
    </source>
</evidence>
<dbReference type="PANTHER" id="PTHR11808:SF15">
    <property type="entry name" value="CYSTATHIONINE GAMMA-LYASE"/>
    <property type="match status" value="1"/>
</dbReference>
<evidence type="ECO:0000256" key="1">
    <source>
        <dbReference type="ARBA" id="ARBA00001933"/>
    </source>
</evidence>
<dbReference type="Proteomes" id="UP001549146">
    <property type="component" value="Unassembled WGS sequence"/>
</dbReference>
<dbReference type="Pfam" id="PF01053">
    <property type="entry name" value="Cys_Met_Meta_PP"/>
    <property type="match status" value="1"/>
</dbReference>
<keyword evidence="3 4" id="KW-0663">Pyridoxal phosphate</keyword>
<protein>
    <submittedName>
        <fullName evidence="5">Cystathionine beta-lyase</fullName>
        <ecNumber evidence="5">4.4.1.13</ecNumber>
    </submittedName>
</protein>
<keyword evidence="5" id="KW-0456">Lyase</keyword>
<dbReference type="Gene3D" id="3.40.640.10">
    <property type="entry name" value="Type I PLP-dependent aspartate aminotransferase-like (Major domain)"/>
    <property type="match status" value="1"/>
</dbReference>
<dbReference type="PANTHER" id="PTHR11808">
    <property type="entry name" value="TRANS-SULFURATION ENZYME FAMILY MEMBER"/>
    <property type="match status" value="1"/>
</dbReference>